<reference evidence="2" key="1">
    <citation type="submission" date="2018-05" db="EMBL/GenBank/DDBJ databases">
        <authorList>
            <person name="Lanie J.A."/>
            <person name="Ng W.-L."/>
            <person name="Kazmierczak K.M."/>
            <person name="Andrzejewski T.M."/>
            <person name="Davidsen T.M."/>
            <person name="Wayne K.J."/>
            <person name="Tettelin H."/>
            <person name="Glass J.I."/>
            <person name="Rusch D."/>
            <person name="Podicherti R."/>
            <person name="Tsui H.-C.T."/>
            <person name="Winkler M.E."/>
        </authorList>
    </citation>
    <scope>NUCLEOTIDE SEQUENCE</scope>
</reference>
<accession>A0A383E4D8</accession>
<proteinExistence type="predicted"/>
<keyword evidence="1" id="KW-1133">Transmembrane helix</keyword>
<dbReference type="AlphaFoldDB" id="A0A383E4D8"/>
<protein>
    <submittedName>
        <fullName evidence="2">Uncharacterized protein</fullName>
    </submittedName>
</protein>
<evidence type="ECO:0000256" key="1">
    <source>
        <dbReference type="SAM" id="Phobius"/>
    </source>
</evidence>
<dbReference type="EMBL" id="UINC01222493">
    <property type="protein sequence ID" value="SVE51300.1"/>
    <property type="molecule type" value="Genomic_DNA"/>
</dbReference>
<name>A0A383E4D8_9ZZZZ</name>
<organism evidence="2">
    <name type="scientific">marine metagenome</name>
    <dbReference type="NCBI Taxonomy" id="408172"/>
    <lineage>
        <taxon>unclassified sequences</taxon>
        <taxon>metagenomes</taxon>
        <taxon>ecological metagenomes</taxon>
    </lineage>
</organism>
<keyword evidence="1" id="KW-0472">Membrane</keyword>
<evidence type="ECO:0000313" key="2">
    <source>
        <dbReference type="EMBL" id="SVE51300.1"/>
    </source>
</evidence>
<gene>
    <name evidence="2" type="ORF">METZ01_LOCUS504154</name>
</gene>
<keyword evidence="1" id="KW-0812">Transmembrane</keyword>
<sequence length="90" mass="11211">MESSESMAHMVEVLRTAKNENRKPHMQLPLPQTWHHRRTTQKLEGAWMMEFIEFLNRRWRFIWPFKGMVCWEMQIGFIVIQYAFDDWWHD</sequence>
<feature type="transmembrane region" description="Helical" evidence="1">
    <location>
        <begin position="61"/>
        <end position="84"/>
    </location>
</feature>
<feature type="non-terminal residue" evidence="2">
    <location>
        <position position="90"/>
    </location>
</feature>